<dbReference type="RefSeq" id="WP_132603629.1">
    <property type="nucleotide sequence ID" value="NZ_NRRP01000007.1"/>
</dbReference>
<feature type="active site" evidence="5">
    <location>
        <position position="15"/>
    </location>
</feature>
<gene>
    <name evidence="7" type="ORF">EV656_10797</name>
</gene>
<dbReference type="EMBL" id="SLXL01000007">
    <property type="protein sequence ID" value="TCP22288.1"/>
    <property type="molecule type" value="Genomic_DNA"/>
</dbReference>
<evidence type="ECO:0000256" key="3">
    <source>
        <dbReference type="ARBA" id="ARBA00022801"/>
    </source>
</evidence>
<dbReference type="InterPro" id="IPR036196">
    <property type="entry name" value="Ptyr_pPase_sf"/>
</dbReference>
<dbReference type="InterPro" id="IPR023485">
    <property type="entry name" value="Ptyr_pPase"/>
</dbReference>
<evidence type="ECO:0000256" key="2">
    <source>
        <dbReference type="ARBA" id="ARBA00013064"/>
    </source>
</evidence>
<name>A0A4R2NLR3_RHOAD</name>
<keyword evidence="3" id="KW-0378">Hydrolase</keyword>
<dbReference type="Proteomes" id="UP000295733">
    <property type="component" value="Unassembled WGS sequence"/>
</dbReference>
<dbReference type="InterPro" id="IPR017867">
    <property type="entry name" value="Tyr_phospatase_low_mol_wt"/>
</dbReference>
<dbReference type="AlphaFoldDB" id="A0A4R2NLR3"/>
<dbReference type="EC" id="3.1.3.48" evidence="2"/>
<dbReference type="PRINTS" id="PR00719">
    <property type="entry name" value="LMWPTPASE"/>
</dbReference>
<feature type="active site" description="Proton donor" evidence="5">
    <location>
        <position position="123"/>
    </location>
</feature>
<sequence>MTTRILFVCLGNICRSPTAEGVFTALAEQAGVAVDIDSAGTGGWHVGDPPDARARAEAARRGYDISGLRARQARAEDFERFDLILAMDRANHAALERMRPAGNETPVRLFLDYANSPRDEVPDPYYEGGFDLVLDLIEQASRGLLEQIAR</sequence>
<dbReference type="InterPro" id="IPR050438">
    <property type="entry name" value="LMW_PTPase"/>
</dbReference>
<evidence type="ECO:0000313" key="8">
    <source>
        <dbReference type="Proteomes" id="UP000295733"/>
    </source>
</evidence>
<protein>
    <recommendedName>
        <fullName evidence="2">protein-tyrosine-phosphatase</fullName>
        <ecNumber evidence="2">3.1.3.48</ecNumber>
    </recommendedName>
</protein>
<comment type="caution">
    <text evidence="7">The sequence shown here is derived from an EMBL/GenBank/DDBJ whole genome shotgun (WGS) entry which is preliminary data.</text>
</comment>
<dbReference type="GO" id="GO:0004725">
    <property type="term" value="F:protein tyrosine phosphatase activity"/>
    <property type="evidence" value="ECO:0007669"/>
    <property type="project" value="UniProtKB-EC"/>
</dbReference>
<evidence type="ECO:0000259" key="6">
    <source>
        <dbReference type="SMART" id="SM00226"/>
    </source>
</evidence>
<accession>A0A4R2NLR3</accession>
<dbReference type="Pfam" id="PF01451">
    <property type="entry name" value="LMWPc"/>
    <property type="match status" value="1"/>
</dbReference>
<dbReference type="CDD" id="cd16343">
    <property type="entry name" value="LMWPTP"/>
    <property type="match status" value="1"/>
</dbReference>
<dbReference type="SUPFAM" id="SSF52788">
    <property type="entry name" value="Phosphotyrosine protein phosphatases I"/>
    <property type="match status" value="1"/>
</dbReference>
<organism evidence="7 8">
    <name type="scientific">Rhodovulum adriaticum</name>
    <name type="common">Rhodopseudomonas adriatica</name>
    <dbReference type="NCBI Taxonomy" id="35804"/>
    <lineage>
        <taxon>Bacteria</taxon>
        <taxon>Pseudomonadati</taxon>
        <taxon>Pseudomonadota</taxon>
        <taxon>Alphaproteobacteria</taxon>
        <taxon>Rhodobacterales</taxon>
        <taxon>Paracoccaceae</taxon>
        <taxon>Rhodovulum</taxon>
    </lineage>
</organism>
<reference evidence="7 8" key="1">
    <citation type="submission" date="2019-03" db="EMBL/GenBank/DDBJ databases">
        <title>Genomic Encyclopedia of Type Strains, Phase IV (KMG-IV): sequencing the most valuable type-strain genomes for metagenomic binning, comparative biology and taxonomic classification.</title>
        <authorList>
            <person name="Goeker M."/>
        </authorList>
    </citation>
    <scope>NUCLEOTIDE SEQUENCE [LARGE SCALE GENOMIC DNA]</scope>
    <source>
        <strain evidence="7 8">DSM 2781</strain>
    </source>
</reference>
<feature type="active site" description="Nucleophile" evidence="5">
    <location>
        <position position="9"/>
    </location>
</feature>
<dbReference type="OrthoDB" id="9784339at2"/>
<feature type="domain" description="Phosphotyrosine protein phosphatase I" evidence="6">
    <location>
        <begin position="3"/>
        <end position="147"/>
    </location>
</feature>
<evidence type="ECO:0000256" key="1">
    <source>
        <dbReference type="ARBA" id="ARBA00011063"/>
    </source>
</evidence>
<evidence type="ECO:0000256" key="5">
    <source>
        <dbReference type="PIRSR" id="PIRSR617867-1"/>
    </source>
</evidence>
<evidence type="ECO:0000256" key="4">
    <source>
        <dbReference type="ARBA" id="ARBA00022912"/>
    </source>
</evidence>
<keyword evidence="4" id="KW-0904">Protein phosphatase</keyword>
<evidence type="ECO:0000313" key="7">
    <source>
        <dbReference type="EMBL" id="TCP22288.1"/>
    </source>
</evidence>
<dbReference type="Gene3D" id="3.40.50.2300">
    <property type="match status" value="1"/>
</dbReference>
<dbReference type="PANTHER" id="PTHR11717:SF7">
    <property type="entry name" value="LOW MOLECULAR WEIGHT PHOSPHOTYROSINE PROTEIN PHOSPHATASE"/>
    <property type="match status" value="1"/>
</dbReference>
<dbReference type="PANTHER" id="PTHR11717">
    <property type="entry name" value="LOW MOLECULAR WEIGHT PROTEIN TYROSINE PHOSPHATASE"/>
    <property type="match status" value="1"/>
</dbReference>
<proteinExistence type="inferred from homology"/>
<dbReference type="SMART" id="SM00226">
    <property type="entry name" value="LMWPc"/>
    <property type="match status" value="1"/>
</dbReference>
<keyword evidence="8" id="KW-1185">Reference proteome</keyword>
<comment type="similarity">
    <text evidence="1">Belongs to the low molecular weight phosphotyrosine protein phosphatase family.</text>
</comment>